<keyword evidence="2 4" id="KW-0238">DNA-binding</keyword>
<evidence type="ECO:0000256" key="1">
    <source>
        <dbReference type="ARBA" id="ARBA00023015"/>
    </source>
</evidence>
<dbReference type="PROSITE" id="PS01081">
    <property type="entry name" value="HTH_TETR_1"/>
    <property type="match status" value="1"/>
</dbReference>
<evidence type="ECO:0000313" key="6">
    <source>
        <dbReference type="EMBL" id="GCE21450.1"/>
    </source>
</evidence>
<feature type="DNA-binding region" description="H-T-H motif" evidence="4">
    <location>
        <begin position="35"/>
        <end position="54"/>
    </location>
</feature>
<dbReference type="AlphaFoldDB" id="A0A402AQT0"/>
<reference evidence="7" key="1">
    <citation type="submission" date="2018-12" db="EMBL/GenBank/DDBJ databases">
        <title>Tengunoibacter tsumagoiensis gen. nov., sp. nov., Dictyobacter kobayashii sp. nov., D. alpinus sp. nov., and D. joshuensis sp. nov. and description of Dictyobacteraceae fam. nov. within the order Ktedonobacterales isolated from Tengu-no-mugimeshi.</title>
        <authorList>
            <person name="Wang C.M."/>
            <person name="Zheng Y."/>
            <person name="Sakai Y."/>
            <person name="Toyoda A."/>
            <person name="Minakuchi Y."/>
            <person name="Abe K."/>
            <person name="Yokota A."/>
            <person name="Yabe S."/>
        </authorList>
    </citation>
    <scope>NUCLEOTIDE SEQUENCE [LARGE SCALE GENOMIC DNA]</scope>
    <source>
        <strain evidence="7">Uno11</strain>
    </source>
</reference>
<evidence type="ECO:0000259" key="5">
    <source>
        <dbReference type="PROSITE" id="PS50977"/>
    </source>
</evidence>
<dbReference type="InterPro" id="IPR050109">
    <property type="entry name" value="HTH-type_TetR-like_transc_reg"/>
</dbReference>
<name>A0A402AQT0_9CHLR</name>
<keyword evidence="7" id="KW-1185">Reference proteome</keyword>
<dbReference type="InterPro" id="IPR036271">
    <property type="entry name" value="Tet_transcr_reg_TetR-rel_C_sf"/>
</dbReference>
<dbReference type="PANTHER" id="PTHR30055:SF234">
    <property type="entry name" value="HTH-TYPE TRANSCRIPTIONAL REGULATOR BETI"/>
    <property type="match status" value="1"/>
</dbReference>
<dbReference type="SUPFAM" id="SSF46689">
    <property type="entry name" value="Homeodomain-like"/>
    <property type="match status" value="1"/>
</dbReference>
<dbReference type="EMBL" id="BIFS01000001">
    <property type="protein sequence ID" value="GCE21450.1"/>
    <property type="molecule type" value="Genomic_DNA"/>
</dbReference>
<dbReference type="Pfam" id="PF00440">
    <property type="entry name" value="TetR_N"/>
    <property type="match status" value="1"/>
</dbReference>
<dbReference type="PROSITE" id="PS50977">
    <property type="entry name" value="HTH_TETR_2"/>
    <property type="match status" value="1"/>
</dbReference>
<dbReference type="OrthoDB" id="160736at2"/>
<dbReference type="SUPFAM" id="SSF48498">
    <property type="entry name" value="Tetracyclin repressor-like, C-terminal domain"/>
    <property type="match status" value="1"/>
</dbReference>
<dbReference type="GO" id="GO:0000976">
    <property type="term" value="F:transcription cis-regulatory region binding"/>
    <property type="evidence" value="ECO:0007669"/>
    <property type="project" value="TreeGrafter"/>
</dbReference>
<dbReference type="PRINTS" id="PR00455">
    <property type="entry name" value="HTHTETR"/>
</dbReference>
<feature type="domain" description="HTH tetR-type" evidence="5">
    <location>
        <begin position="13"/>
        <end position="72"/>
    </location>
</feature>
<comment type="caution">
    <text evidence="6">The sequence shown here is derived from an EMBL/GenBank/DDBJ whole genome shotgun (WGS) entry which is preliminary data.</text>
</comment>
<dbReference type="InterPro" id="IPR001647">
    <property type="entry name" value="HTH_TetR"/>
</dbReference>
<evidence type="ECO:0000256" key="2">
    <source>
        <dbReference type="ARBA" id="ARBA00023125"/>
    </source>
</evidence>
<dbReference type="GO" id="GO:0003700">
    <property type="term" value="F:DNA-binding transcription factor activity"/>
    <property type="evidence" value="ECO:0007669"/>
    <property type="project" value="TreeGrafter"/>
</dbReference>
<accession>A0A402AQT0</accession>
<sequence>MPRTEAANQRLREAQREKILDAARKVFARKGMDATMGEVAAEASISQGLAYHYFASKDALFQALSQQVLQASTAGLQHVLAMPGTPGERITLLVSRVVESRREHPDIYQLMDQIQSDETTPANLHEHIQRQGQAFYDVLRQLIVEGQATGEVATGDPDQLVIAMVACVVGLSRLSLRNQEQFTRSCPDADILLRMLLVPKTEGSRAPDAHHFGASCSTYALITQPC</sequence>
<dbReference type="Gene3D" id="1.10.357.10">
    <property type="entry name" value="Tetracycline Repressor, domain 2"/>
    <property type="match status" value="1"/>
</dbReference>
<evidence type="ECO:0000256" key="3">
    <source>
        <dbReference type="ARBA" id="ARBA00023163"/>
    </source>
</evidence>
<dbReference type="InterPro" id="IPR009057">
    <property type="entry name" value="Homeodomain-like_sf"/>
</dbReference>
<dbReference type="InterPro" id="IPR041490">
    <property type="entry name" value="KstR2_TetR_C"/>
</dbReference>
<evidence type="ECO:0000313" key="7">
    <source>
        <dbReference type="Proteomes" id="UP000287188"/>
    </source>
</evidence>
<evidence type="ECO:0000256" key="4">
    <source>
        <dbReference type="PROSITE-ProRule" id="PRU00335"/>
    </source>
</evidence>
<dbReference type="Proteomes" id="UP000287188">
    <property type="component" value="Unassembled WGS sequence"/>
</dbReference>
<keyword evidence="1" id="KW-0805">Transcription regulation</keyword>
<protein>
    <recommendedName>
        <fullName evidence="5">HTH tetR-type domain-containing protein</fullName>
    </recommendedName>
</protein>
<organism evidence="6 7">
    <name type="scientific">Dictyobacter kobayashii</name>
    <dbReference type="NCBI Taxonomy" id="2014872"/>
    <lineage>
        <taxon>Bacteria</taxon>
        <taxon>Bacillati</taxon>
        <taxon>Chloroflexota</taxon>
        <taxon>Ktedonobacteria</taxon>
        <taxon>Ktedonobacterales</taxon>
        <taxon>Dictyobacteraceae</taxon>
        <taxon>Dictyobacter</taxon>
    </lineage>
</organism>
<keyword evidence="3" id="KW-0804">Transcription</keyword>
<gene>
    <name evidence="6" type="ORF">KDK_52500</name>
</gene>
<proteinExistence type="predicted"/>
<dbReference type="Pfam" id="PF17932">
    <property type="entry name" value="TetR_C_24"/>
    <property type="match status" value="1"/>
</dbReference>
<dbReference type="PANTHER" id="PTHR30055">
    <property type="entry name" value="HTH-TYPE TRANSCRIPTIONAL REGULATOR RUTR"/>
    <property type="match status" value="1"/>
</dbReference>
<dbReference type="InterPro" id="IPR023772">
    <property type="entry name" value="DNA-bd_HTH_TetR-type_CS"/>
</dbReference>
<dbReference type="RefSeq" id="WP_126553112.1">
    <property type="nucleotide sequence ID" value="NZ_BIFS01000001.1"/>
</dbReference>
<dbReference type="Gene3D" id="1.10.10.60">
    <property type="entry name" value="Homeodomain-like"/>
    <property type="match status" value="1"/>
</dbReference>